<keyword evidence="3 4" id="KW-0175">Coiled coil</keyword>
<dbReference type="AlphaFoldDB" id="A0A7N0ZRC2"/>
<feature type="region of interest" description="Disordered" evidence="5">
    <location>
        <begin position="662"/>
        <end position="756"/>
    </location>
</feature>
<dbReference type="GO" id="GO:0031267">
    <property type="term" value="F:small GTPase binding"/>
    <property type="evidence" value="ECO:0007669"/>
    <property type="project" value="TreeGrafter"/>
</dbReference>
<dbReference type="Proteomes" id="UP000594263">
    <property type="component" value="Unplaced"/>
</dbReference>
<sequence>MWGSIANLKENLHKIALDVHDHDEDDDIPPTFNGDRGTPPTTTSRRFSYSNSTLLSPLPNGISTSPEVEQYKAKIKKLQDSESEMKALSINYAALLKEKEDHITRLNIENGSLKKNLEAAKAVTKLSRNGSQKTLGSGPNTAKVNGEQSPDRNHKLPSHGKNIATGIHMENTCSLDERNEFTTALQANHELRMKQMMMELEKEHNKCASIQRRLQEERKLNESLREDFQSLNIEKNKISAELSKLRSELDDKVTEITQLQIDLQRHNNQNADDVVDSLKRVIRTLEMENTTLKREKIEFEASLKEKETSIQMSQATGIKQNALKEALSSGSYPEKEEMERSLKMFEKDLKEARQERDKALQQLNRLKQHLLEKESEESEKMDEDSKLIEELRRTNEYQQAQILHLDNSLKQVIASRDELKMNNELEVQKAKEAVEDLNRKLASCAITIETKNVELQNLQTVLGQYSAEIEVMESLERDLALAREHSAKLSEQLKDTHYQIEMSKGEKEHLLAQLAQAERMCEEGKKRVSKLEEDNEKLRRALEQSMTRLNRMSMDSDFFVDRRIVIKLLVTYFQRNHSKEVLDLMVRMLGFSDEDKQRIGMAQQGAGKGVVRGVLGLPGRLVGGILGGGGGPVEASANTTSDNQVESFADLWVDFLLKETEERERREATENSEAPNENPPMQSPNAGKGRASYDLRTPPPSNLPSSYSRASGQSPHQYQTRSSIFQSENSESEFSTVPLTTPESSSSRISRLLPKY</sequence>
<accession>A0A7N0ZRC2</accession>
<dbReference type="GO" id="GO:0006888">
    <property type="term" value="P:endoplasmic reticulum to Golgi vesicle-mediated transport"/>
    <property type="evidence" value="ECO:0007669"/>
    <property type="project" value="TreeGrafter"/>
</dbReference>
<feature type="coiled-coil region" evidence="4">
    <location>
        <begin position="472"/>
        <end position="555"/>
    </location>
</feature>
<feature type="region of interest" description="Disordered" evidence="5">
    <location>
        <begin position="22"/>
        <end position="52"/>
    </location>
</feature>
<evidence type="ECO:0000256" key="4">
    <source>
        <dbReference type="SAM" id="Coils"/>
    </source>
</evidence>
<keyword evidence="7" id="KW-1185">Reference proteome</keyword>
<protein>
    <recommendedName>
        <fullName evidence="8">Golgin candidate 4</fullName>
    </recommendedName>
</protein>
<feature type="coiled-coil region" evidence="4">
    <location>
        <begin position="68"/>
        <end position="123"/>
    </location>
</feature>
<evidence type="ECO:0000256" key="2">
    <source>
        <dbReference type="ARBA" id="ARBA00023034"/>
    </source>
</evidence>
<feature type="region of interest" description="Disordered" evidence="5">
    <location>
        <begin position="125"/>
        <end position="164"/>
    </location>
</feature>
<proteinExistence type="predicted"/>
<feature type="coiled-coil region" evidence="4">
    <location>
        <begin position="193"/>
        <end position="302"/>
    </location>
</feature>
<feature type="compositionally biased region" description="Polar residues" evidence="5">
    <location>
        <begin position="126"/>
        <end position="148"/>
    </location>
</feature>
<evidence type="ECO:0000256" key="5">
    <source>
        <dbReference type="SAM" id="MobiDB-lite"/>
    </source>
</evidence>
<name>A0A7N0ZRC2_KALFE</name>
<dbReference type="GO" id="GO:0007030">
    <property type="term" value="P:Golgi organization"/>
    <property type="evidence" value="ECO:0007669"/>
    <property type="project" value="TreeGrafter"/>
</dbReference>
<feature type="compositionally biased region" description="Polar residues" evidence="5">
    <location>
        <begin position="703"/>
        <end position="749"/>
    </location>
</feature>
<evidence type="ECO:0008006" key="8">
    <source>
        <dbReference type="Google" id="ProtNLM"/>
    </source>
</evidence>
<dbReference type="PANTHER" id="PTHR18921:SF2">
    <property type="entry name" value="THYROID RECEPTOR-INTERACTING PROTEIN 11"/>
    <property type="match status" value="1"/>
</dbReference>
<dbReference type="Gramene" id="Kaladp0019s0048.1.v1.1">
    <property type="protein sequence ID" value="Kaladp0019s0048.1.v1.1"/>
    <property type="gene ID" value="Kaladp0019s0048.v1.1"/>
</dbReference>
<feature type="compositionally biased region" description="Polar residues" evidence="5">
    <location>
        <begin position="39"/>
        <end position="52"/>
    </location>
</feature>
<feature type="coiled-coil region" evidence="4">
    <location>
        <begin position="420"/>
        <end position="447"/>
    </location>
</feature>
<dbReference type="GO" id="GO:0005794">
    <property type="term" value="C:Golgi apparatus"/>
    <property type="evidence" value="ECO:0007669"/>
    <property type="project" value="UniProtKB-SubCell"/>
</dbReference>
<dbReference type="PANTHER" id="PTHR18921">
    <property type="entry name" value="MYOSIN HEAVY CHAIN - RELATED"/>
    <property type="match status" value="1"/>
</dbReference>
<reference evidence="6" key="1">
    <citation type="submission" date="2021-01" db="UniProtKB">
        <authorList>
            <consortium name="EnsemblPlants"/>
        </authorList>
    </citation>
    <scope>IDENTIFICATION</scope>
</reference>
<evidence type="ECO:0000313" key="7">
    <source>
        <dbReference type="Proteomes" id="UP000594263"/>
    </source>
</evidence>
<dbReference type="OMA" id="QKLANCM"/>
<feature type="coiled-coil region" evidence="4">
    <location>
        <begin position="335"/>
        <end position="380"/>
    </location>
</feature>
<organism evidence="6 7">
    <name type="scientific">Kalanchoe fedtschenkoi</name>
    <name type="common">Lavender scallops</name>
    <name type="synonym">South American air plant</name>
    <dbReference type="NCBI Taxonomy" id="63787"/>
    <lineage>
        <taxon>Eukaryota</taxon>
        <taxon>Viridiplantae</taxon>
        <taxon>Streptophyta</taxon>
        <taxon>Embryophyta</taxon>
        <taxon>Tracheophyta</taxon>
        <taxon>Spermatophyta</taxon>
        <taxon>Magnoliopsida</taxon>
        <taxon>eudicotyledons</taxon>
        <taxon>Gunneridae</taxon>
        <taxon>Pentapetalae</taxon>
        <taxon>Saxifragales</taxon>
        <taxon>Crassulaceae</taxon>
        <taxon>Kalanchoe</taxon>
    </lineage>
</organism>
<keyword evidence="2" id="KW-0333">Golgi apparatus</keyword>
<evidence type="ECO:0000256" key="1">
    <source>
        <dbReference type="ARBA" id="ARBA00004555"/>
    </source>
</evidence>
<evidence type="ECO:0000313" key="6">
    <source>
        <dbReference type="EnsemblPlants" id="Kaladp0019s0048.1.v1.1"/>
    </source>
</evidence>
<dbReference type="EnsemblPlants" id="Kaladp0019s0048.1.v1.1">
    <property type="protein sequence ID" value="Kaladp0019s0048.1.v1.1"/>
    <property type="gene ID" value="Kaladp0019s0048.v1.1"/>
</dbReference>
<evidence type="ECO:0000256" key="3">
    <source>
        <dbReference type="ARBA" id="ARBA00023054"/>
    </source>
</evidence>
<comment type="subcellular location">
    <subcellularLocation>
        <location evidence="1">Golgi apparatus</location>
    </subcellularLocation>
</comment>